<dbReference type="RefSeq" id="WP_229591610.1">
    <property type="nucleotide sequence ID" value="NZ_AP024485.1"/>
</dbReference>
<dbReference type="Pfam" id="PF01521">
    <property type="entry name" value="Fe-S_biosyn"/>
    <property type="match status" value="1"/>
</dbReference>
<accession>A0ABN6EWN2</accession>
<reference evidence="2" key="1">
    <citation type="journal article" date="2022" name="Arch. Microbiol.">
        <title>Pseudodesulfovibrio sediminis sp. nov., a mesophilic and neutrophilic sulfate-reducing bacterium isolated from sediment of a brackish lake.</title>
        <authorList>
            <person name="Takahashi A."/>
            <person name="Kojima H."/>
            <person name="Watanabe M."/>
            <person name="Fukui M."/>
        </authorList>
    </citation>
    <scope>NUCLEOTIDE SEQUENCE</scope>
    <source>
        <strain evidence="2">SF6</strain>
    </source>
</reference>
<dbReference type="NCBIfam" id="NF038090">
    <property type="entry name" value="IscA_HesB_Se"/>
    <property type="match status" value="1"/>
</dbReference>
<proteinExistence type="predicted"/>
<organism evidence="2 3">
    <name type="scientific">Pseudodesulfovibrio sediminis</name>
    <dbReference type="NCBI Taxonomy" id="2810563"/>
    <lineage>
        <taxon>Bacteria</taxon>
        <taxon>Pseudomonadati</taxon>
        <taxon>Thermodesulfobacteriota</taxon>
        <taxon>Desulfovibrionia</taxon>
        <taxon>Desulfovibrionales</taxon>
        <taxon>Desulfovibrionaceae</taxon>
    </lineage>
</organism>
<dbReference type="Proteomes" id="UP001053296">
    <property type="component" value="Chromosome"/>
</dbReference>
<protein>
    <recommendedName>
        <fullName evidence="1">Core domain-containing protein</fullName>
    </recommendedName>
</protein>
<evidence type="ECO:0000313" key="2">
    <source>
        <dbReference type="EMBL" id="BCS89645.1"/>
    </source>
</evidence>
<dbReference type="InterPro" id="IPR035903">
    <property type="entry name" value="HesB-like_dom_sf"/>
</dbReference>
<dbReference type="InterPro" id="IPR000361">
    <property type="entry name" value="ATAP_core_dom"/>
</dbReference>
<name>A0ABN6EWN2_9BACT</name>
<dbReference type="SUPFAM" id="SSF89360">
    <property type="entry name" value="HesB-like domain"/>
    <property type="match status" value="1"/>
</dbReference>
<gene>
    <name evidence="2" type="ORF">PSDVSF_28870</name>
</gene>
<sequence>MITVTESAQQELTTYFADKEIQPVRVHLGGGGCAGMQLTLALDEARDDDNTVEIDAFTFVINKELAEAAGEVTIDLSKYGFTIKSVNEVGGGGGCGSCGGGCAQ</sequence>
<evidence type="ECO:0000313" key="3">
    <source>
        <dbReference type="Proteomes" id="UP001053296"/>
    </source>
</evidence>
<evidence type="ECO:0000259" key="1">
    <source>
        <dbReference type="Pfam" id="PF01521"/>
    </source>
</evidence>
<dbReference type="Gene3D" id="2.60.300.12">
    <property type="entry name" value="HesB-like domain"/>
    <property type="match status" value="1"/>
</dbReference>
<feature type="domain" description="Core" evidence="1">
    <location>
        <begin position="2"/>
        <end position="87"/>
    </location>
</feature>
<dbReference type="EMBL" id="AP024485">
    <property type="protein sequence ID" value="BCS89645.1"/>
    <property type="molecule type" value="Genomic_DNA"/>
</dbReference>
<keyword evidence="3" id="KW-1185">Reference proteome</keyword>